<evidence type="ECO:0000313" key="2">
    <source>
        <dbReference type="Proteomes" id="UP000003934"/>
    </source>
</evidence>
<gene>
    <name evidence="1" type="ORF">A353_055</name>
</gene>
<dbReference type="KEGG" id="crh:A353_055"/>
<dbReference type="HOGENOM" id="CLU_2804408_0_0_6"/>
<organism evidence="1 2">
    <name type="scientific">Candidatus Carsonella ruddii HC isolate Thao2000</name>
    <dbReference type="NCBI Taxonomy" id="1202538"/>
    <lineage>
        <taxon>Bacteria</taxon>
        <taxon>Pseudomonadati</taxon>
        <taxon>Pseudomonadota</taxon>
        <taxon>Gammaproteobacteria</taxon>
        <taxon>Oceanospirillales</taxon>
        <taxon>Halomonadaceae</taxon>
        <taxon>Zymobacter group</taxon>
        <taxon>Candidatus Carsonella</taxon>
    </lineage>
</organism>
<dbReference type="RefSeq" id="WP_014887204.1">
    <property type="nucleotide sequence ID" value="NC_018416.1"/>
</dbReference>
<proteinExistence type="predicted"/>
<reference evidence="1 2" key="1">
    <citation type="journal article" date="2012" name="Mol. Biol. Evol.">
        <title>Genome reduction and co-evolution between the primary and secondary bacterial symbionts of psyllids.</title>
        <authorList>
            <person name="Sloan D.B."/>
            <person name="Moran N.A."/>
        </authorList>
    </citation>
    <scope>NUCLEOTIDE SEQUENCE [LARGE SCALE GENOMIC DNA]</scope>
    <source>
        <strain evidence="1 2">HC</strain>
    </source>
</reference>
<dbReference type="GeneID" id="67454597"/>
<dbReference type="Proteomes" id="UP000003934">
    <property type="component" value="Chromosome"/>
</dbReference>
<dbReference type="AlphaFoldDB" id="J3Z122"/>
<sequence length="67" mass="8466">MKIIKKYIFIKKINNNSKIINYNIFFYKFIKKFFLIKYDTKEFIFNINKIKKIFKKNKKINKNELFM</sequence>
<evidence type="ECO:0000313" key="1">
    <source>
        <dbReference type="EMBL" id="AFP83904.1"/>
    </source>
</evidence>
<dbReference type="EMBL" id="CP003543">
    <property type="protein sequence ID" value="AFP83904.1"/>
    <property type="molecule type" value="Genomic_DNA"/>
</dbReference>
<keyword evidence="2" id="KW-1185">Reference proteome</keyword>
<protein>
    <submittedName>
        <fullName evidence="1">Uncharacterized protein</fullName>
    </submittedName>
</protein>
<dbReference type="PATRIC" id="fig|1202538.3.peg.49"/>
<accession>J3Z122</accession>
<name>J3Z122_CARRU</name>